<dbReference type="PROSITE" id="PS50931">
    <property type="entry name" value="HTH_LYSR"/>
    <property type="match status" value="1"/>
</dbReference>
<dbReference type="GO" id="GO:0032993">
    <property type="term" value="C:protein-DNA complex"/>
    <property type="evidence" value="ECO:0007669"/>
    <property type="project" value="TreeGrafter"/>
</dbReference>
<keyword evidence="4" id="KW-0804">Transcription</keyword>
<protein>
    <submittedName>
        <fullName evidence="7">LysR family transcriptional regulator</fullName>
    </submittedName>
</protein>
<dbReference type="InterPro" id="IPR036390">
    <property type="entry name" value="WH_DNA-bd_sf"/>
</dbReference>
<dbReference type="PANTHER" id="PTHR30346:SF29">
    <property type="entry name" value="LYSR SUBSTRATE-BINDING"/>
    <property type="match status" value="1"/>
</dbReference>
<feature type="region of interest" description="Disordered" evidence="5">
    <location>
        <begin position="1"/>
        <end position="35"/>
    </location>
</feature>
<dbReference type="Proteomes" id="UP000608024">
    <property type="component" value="Unassembled WGS sequence"/>
</dbReference>
<keyword evidence="8" id="KW-1185">Reference proteome</keyword>
<evidence type="ECO:0000256" key="3">
    <source>
        <dbReference type="ARBA" id="ARBA00023125"/>
    </source>
</evidence>
<comment type="caution">
    <text evidence="7">The sequence shown here is derived from an EMBL/GenBank/DDBJ whole genome shotgun (WGS) entry which is preliminary data.</text>
</comment>
<dbReference type="Gene3D" id="1.10.10.10">
    <property type="entry name" value="Winged helix-like DNA-binding domain superfamily/Winged helix DNA-binding domain"/>
    <property type="match status" value="1"/>
</dbReference>
<feature type="domain" description="HTH lysR-type" evidence="6">
    <location>
        <begin position="46"/>
        <end position="100"/>
    </location>
</feature>
<sequence>MAGMPISHGPGPTGAYGPWSAPRDGGQGIGEGGGPEGEGVDLSTFWLRAFLEVARAGSFTVAARRLALTQSAVSRRIASLEAVLGGAPLFDRLPRGVRLTAHGRTLLPHAEAVTGRLARLRRELADLDGAAGGHLRFGAFATADAALVPRALAAFRARHPGVTLTREEGLSGPLLARLGEGELDLAVVSTTGGPLDGAAYDLHHLLDETLYVAVPAAHPLAGEPSVRLARLADEDWISGSADPAGTLLDAVVRAGFRPRVAHVVREWTAKQGYVAAGLGVTLVPALAAQGVRADIALVPVREEGAPARAVYAATARGRSPVPGVAPFVAALRESGRLLSA</sequence>
<dbReference type="Pfam" id="PF00126">
    <property type="entry name" value="HTH_1"/>
    <property type="match status" value="1"/>
</dbReference>
<proteinExistence type="inferred from homology"/>
<evidence type="ECO:0000256" key="5">
    <source>
        <dbReference type="SAM" id="MobiDB-lite"/>
    </source>
</evidence>
<comment type="similarity">
    <text evidence="1">Belongs to the LysR transcriptional regulatory family.</text>
</comment>
<dbReference type="SUPFAM" id="SSF46785">
    <property type="entry name" value="Winged helix' DNA-binding domain"/>
    <property type="match status" value="1"/>
</dbReference>
<dbReference type="CDD" id="cd08423">
    <property type="entry name" value="PBP2_LTTR_like_6"/>
    <property type="match status" value="1"/>
</dbReference>
<dbReference type="Gene3D" id="3.40.190.10">
    <property type="entry name" value="Periplasmic binding protein-like II"/>
    <property type="match status" value="2"/>
</dbReference>
<dbReference type="GO" id="GO:0003700">
    <property type="term" value="F:DNA-binding transcription factor activity"/>
    <property type="evidence" value="ECO:0007669"/>
    <property type="project" value="InterPro"/>
</dbReference>
<keyword evidence="3" id="KW-0238">DNA-binding</keyword>
<evidence type="ECO:0000313" key="7">
    <source>
        <dbReference type="EMBL" id="GHE88162.1"/>
    </source>
</evidence>
<dbReference type="InterPro" id="IPR005119">
    <property type="entry name" value="LysR_subst-bd"/>
</dbReference>
<gene>
    <name evidence="7" type="primary">gltC</name>
    <name evidence="7" type="ORF">GCM10018785_64580</name>
</gene>
<evidence type="ECO:0000256" key="1">
    <source>
        <dbReference type="ARBA" id="ARBA00009437"/>
    </source>
</evidence>
<evidence type="ECO:0000259" key="6">
    <source>
        <dbReference type="PROSITE" id="PS50931"/>
    </source>
</evidence>
<dbReference type="SUPFAM" id="SSF53850">
    <property type="entry name" value="Periplasmic binding protein-like II"/>
    <property type="match status" value="1"/>
</dbReference>
<dbReference type="GO" id="GO:0003677">
    <property type="term" value="F:DNA binding"/>
    <property type="evidence" value="ECO:0007669"/>
    <property type="project" value="UniProtKB-KW"/>
</dbReference>
<evidence type="ECO:0000256" key="4">
    <source>
        <dbReference type="ARBA" id="ARBA00023163"/>
    </source>
</evidence>
<evidence type="ECO:0000256" key="2">
    <source>
        <dbReference type="ARBA" id="ARBA00023015"/>
    </source>
</evidence>
<dbReference type="EMBL" id="BNBT01000155">
    <property type="protein sequence ID" value="GHE88162.1"/>
    <property type="molecule type" value="Genomic_DNA"/>
</dbReference>
<name>A0A919DVC7_9ACTN</name>
<keyword evidence="2" id="KW-0805">Transcription regulation</keyword>
<accession>A0A919DVC7</accession>
<organism evidence="7 8">
    <name type="scientific">Streptomyces longispororuber</name>
    <dbReference type="NCBI Taxonomy" id="68230"/>
    <lineage>
        <taxon>Bacteria</taxon>
        <taxon>Bacillati</taxon>
        <taxon>Actinomycetota</taxon>
        <taxon>Actinomycetes</taxon>
        <taxon>Kitasatosporales</taxon>
        <taxon>Streptomycetaceae</taxon>
        <taxon>Streptomyces</taxon>
    </lineage>
</organism>
<evidence type="ECO:0000313" key="8">
    <source>
        <dbReference type="Proteomes" id="UP000608024"/>
    </source>
</evidence>
<feature type="compositionally biased region" description="Gly residues" evidence="5">
    <location>
        <begin position="25"/>
        <end position="35"/>
    </location>
</feature>
<dbReference type="InterPro" id="IPR036388">
    <property type="entry name" value="WH-like_DNA-bd_sf"/>
</dbReference>
<dbReference type="Pfam" id="PF03466">
    <property type="entry name" value="LysR_substrate"/>
    <property type="match status" value="1"/>
</dbReference>
<dbReference type="PANTHER" id="PTHR30346">
    <property type="entry name" value="TRANSCRIPTIONAL DUAL REGULATOR HCAR-RELATED"/>
    <property type="match status" value="1"/>
</dbReference>
<dbReference type="InterPro" id="IPR000847">
    <property type="entry name" value="LysR_HTH_N"/>
</dbReference>
<reference evidence="7" key="2">
    <citation type="submission" date="2020-09" db="EMBL/GenBank/DDBJ databases">
        <authorList>
            <person name="Sun Q."/>
            <person name="Ohkuma M."/>
        </authorList>
    </citation>
    <scope>NUCLEOTIDE SEQUENCE</scope>
    <source>
        <strain evidence="7">JCM 4784</strain>
    </source>
</reference>
<dbReference type="AlphaFoldDB" id="A0A919DVC7"/>
<reference evidence="7" key="1">
    <citation type="journal article" date="2014" name="Int. J. Syst. Evol. Microbiol.">
        <title>Complete genome sequence of Corynebacterium casei LMG S-19264T (=DSM 44701T), isolated from a smear-ripened cheese.</title>
        <authorList>
            <consortium name="US DOE Joint Genome Institute (JGI-PGF)"/>
            <person name="Walter F."/>
            <person name="Albersmeier A."/>
            <person name="Kalinowski J."/>
            <person name="Ruckert C."/>
        </authorList>
    </citation>
    <scope>NUCLEOTIDE SEQUENCE</scope>
    <source>
        <strain evidence="7">JCM 4784</strain>
    </source>
</reference>
<dbReference type="FunFam" id="1.10.10.10:FF:000001">
    <property type="entry name" value="LysR family transcriptional regulator"/>
    <property type="match status" value="1"/>
</dbReference>